<gene>
    <name evidence="2" type="ORF">GCM10011390_27800</name>
</gene>
<protein>
    <recommendedName>
        <fullName evidence="1">N-acetyltransferase domain-containing protein</fullName>
    </recommendedName>
</protein>
<dbReference type="GO" id="GO:0016747">
    <property type="term" value="F:acyltransferase activity, transferring groups other than amino-acyl groups"/>
    <property type="evidence" value="ECO:0007669"/>
    <property type="project" value="InterPro"/>
</dbReference>
<dbReference type="PANTHER" id="PTHR43792">
    <property type="entry name" value="GNAT FAMILY, PUTATIVE (AFU_ORTHOLOGUE AFUA_3G00765)-RELATED-RELATED"/>
    <property type="match status" value="1"/>
</dbReference>
<dbReference type="InterPro" id="IPR051531">
    <property type="entry name" value="N-acetyltransferase"/>
</dbReference>
<evidence type="ECO:0000313" key="3">
    <source>
        <dbReference type="Proteomes" id="UP000644699"/>
    </source>
</evidence>
<evidence type="ECO:0000313" key="2">
    <source>
        <dbReference type="EMBL" id="GGE07181.1"/>
    </source>
</evidence>
<evidence type="ECO:0000259" key="1">
    <source>
        <dbReference type="Pfam" id="PF13302"/>
    </source>
</evidence>
<comment type="caution">
    <text evidence="2">The sequence shown here is derived from an EMBL/GenBank/DDBJ whole genome shotgun (WGS) entry which is preliminary data.</text>
</comment>
<dbReference type="Gene3D" id="3.40.630.30">
    <property type="match status" value="1"/>
</dbReference>
<reference evidence="2" key="1">
    <citation type="journal article" date="2014" name="Int. J. Syst. Evol. Microbiol.">
        <title>Complete genome sequence of Corynebacterium casei LMG S-19264T (=DSM 44701T), isolated from a smear-ripened cheese.</title>
        <authorList>
            <consortium name="US DOE Joint Genome Institute (JGI-PGF)"/>
            <person name="Walter F."/>
            <person name="Albersmeier A."/>
            <person name="Kalinowski J."/>
            <person name="Ruckert C."/>
        </authorList>
    </citation>
    <scope>NUCLEOTIDE SEQUENCE</scope>
    <source>
        <strain evidence="2">CGMCC 1.15367</strain>
    </source>
</reference>
<dbReference type="SUPFAM" id="SSF55729">
    <property type="entry name" value="Acyl-CoA N-acyltransferases (Nat)"/>
    <property type="match status" value="1"/>
</dbReference>
<organism evidence="2 3">
    <name type="scientific">Aureimonas endophytica</name>
    <dbReference type="NCBI Taxonomy" id="2027858"/>
    <lineage>
        <taxon>Bacteria</taxon>
        <taxon>Pseudomonadati</taxon>
        <taxon>Pseudomonadota</taxon>
        <taxon>Alphaproteobacteria</taxon>
        <taxon>Hyphomicrobiales</taxon>
        <taxon>Aurantimonadaceae</taxon>
        <taxon>Aureimonas</taxon>
    </lineage>
</organism>
<sequence>MIPILTTGRLLLRPLELTDAAAIQAVFPQWEIVRFLSKTVPWPYPADGAETYLRDVALPAMARGTEWHWTLRPRDAPLTLIGLISLMDRPDENRGFWLDPVWQGRGLMTEAVEAVTDFWFESLGREVLRAPKAAANRASRRLSERTGMRLVATAERAYVGGPMPGELWEITRDEWRARRCAATEEHPIPADD</sequence>
<feature type="domain" description="N-acetyltransferase" evidence="1">
    <location>
        <begin position="9"/>
        <end position="149"/>
    </location>
</feature>
<keyword evidence="3" id="KW-1185">Reference proteome</keyword>
<dbReference type="InterPro" id="IPR016181">
    <property type="entry name" value="Acyl_CoA_acyltransferase"/>
</dbReference>
<dbReference type="AlphaFoldDB" id="A0A916ZP24"/>
<name>A0A916ZP24_9HYPH</name>
<dbReference type="Proteomes" id="UP000644699">
    <property type="component" value="Unassembled WGS sequence"/>
</dbReference>
<dbReference type="Pfam" id="PF13302">
    <property type="entry name" value="Acetyltransf_3"/>
    <property type="match status" value="1"/>
</dbReference>
<dbReference type="RefSeq" id="WP_188909444.1">
    <property type="nucleotide sequence ID" value="NZ_BMIQ01000004.1"/>
</dbReference>
<dbReference type="InterPro" id="IPR000182">
    <property type="entry name" value="GNAT_dom"/>
</dbReference>
<proteinExistence type="predicted"/>
<accession>A0A916ZP24</accession>
<reference evidence="2" key="2">
    <citation type="submission" date="2020-09" db="EMBL/GenBank/DDBJ databases">
        <authorList>
            <person name="Sun Q."/>
            <person name="Zhou Y."/>
        </authorList>
    </citation>
    <scope>NUCLEOTIDE SEQUENCE</scope>
    <source>
        <strain evidence="2">CGMCC 1.15367</strain>
    </source>
</reference>
<dbReference type="EMBL" id="BMIQ01000004">
    <property type="protein sequence ID" value="GGE07181.1"/>
    <property type="molecule type" value="Genomic_DNA"/>
</dbReference>